<feature type="non-terminal residue" evidence="2">
    <location>
        <position position="1"/>
    </location>
</feature>
<accession>A0A0M2WCU4</accession>
<feature type="compositionally biased region" description="Pro residues" evidence="1">
    <location>
        <begin position="1"/>
        <end position="10"/>
    </location>
</feature>
<dbReference type="AlphaFoldDB" id="A0A0M2WCU4"/>
<evidence type="ECO:0000313" key="3">
    <source>
        <dbReference type="Proteomes" id="UP000034416"/>
    </source>
</evidence>
<comment type="caution">
    <text evidence="2">The sequence shown here is derived from an EMBL/GenBank/DDBJ whole genome shotgun (WGS) entry which is preliminary data.</text>
</comment>
<gene>
    <name evidence="2" type="ORF">WR43_22755</name>
</gene>
<protein>
    <submittedName>
        <fullName evidence="2">Monoacyl phosphatidylinositol tetramannoside-binding protein</fullName>
    </submittedName>
</protein>
<dbReference type="PATRIC" id="fig|342002.3.peg.4187"/>
<organism evidence="2 3">
    <name type="scientific">Mycolicibacter arupensis</name>
    <dbReference type="NCBI Taxonomy" id="342002"/>
    <lineage>
        <taxon>Bacteria</taxon>
        <taxon>Bacillati</taxon>
        <taxon>Actinomycetota</taxon>
        <taxon>Actinomycetes</taxon>
        <taxon>Mycobacteriales</taxon>
        <taxon>Mycobacteriaceae</taxon>
        <taxon>Mycolicibacter</taxon>
    </lineage>
</organism>
<proteinExistence type="predicted"/>
<feature type="region of interest" description="Disordered" evidence="1">
    <location>
        <begin position="1"/>
        <end position="25"/>
    </location>
</feature>
<name>A0A0M2WCU4_9MYCO</name>
<reference evidence="2 3" key="1">
    <citation type="submission" date="2015-04" db="EMBL/GenBank/DDBJ databases">
        <title>Genome sequence of Mycobacterium arupense GUC1.</title>
        <authorList>
            <person name="Greninger A.L."/>
            <person name="Cunningham G."/>
            <person name="Chiu C.Y."/>
            <person name="Miller S."/>
        </authorList>
    </citation>
    <scope>NUCLEOTIDE SEQUENCE [LARGE SCALE GENOMIC DNA]</scope>
    <source>
        <strain evidence="2 3">GUC1</strain>
    </source>
</reference>
<feature type="compositionally biased region" description="Low complexity" evidence="1">
    <location>
        <begin position="11"/>
        <end position="23"/>
    </location>
</feature>
<sequence>QPPTSAPAPAPTTTSTVPARPAPGALVQAPSNITGVCDHAIQAEIDAALDGSKPISEVIAAVEPRLWNMATVLPILQDTTIVAVGPSVTNVSLTGAVPVGIVGGAGNWVKLP</sequence>
<evidence type="ECO:0000256" key="1">
    <source>
        <dbReference type="SAM" id="MobiDB-lite"/>
    </source>
</evidence>
<dbReference type="Gene3D" id="3.10.105.10">
    <property type="entry name" value="Dipeptide-binding Protein, Domain 3"/>
    <property type="match status" value="1"/>
</dbReference>
<evidence type="ECO:0000313" key="2">
    <source>
        <dbReference type="EMBL" id="KKO60621.1"/>
    </source>
</evidence>
<dbReference type="EMBL" id="LASW02000110">
    <property type="protein sequence ID" value="KKO60621.1"/>
    <property type="molecule type" value="Genomic_DNA"/>
</dbReference>
<dbReference type="Proteomes" id="UP000034416">
    <property type="component" value="Unassembled WGS sequence"/>
</dbReference>